<dbReference type="PROSITE" id="PS51257">
    <property type="entry name" value="PROKAR_LIPOPROTEIN"/>
    <property type="match status" value="1"/>
</dbReference>
<dbReference type="EMBL" id="UGTB01000004">
    <property type="protein sequence ID" value="SUB60190.1"/>
    <property type="molecule type" value="Genomic_DNA"/>
</dbReference>
<reference evidence="2 3" key="1">
    <citation type="submission" date="2018-06" db="EMBL/GenBank/DDBJ databases">
        <authorList>
            <consortium name="Pathogen Informatics"/>
            <person name="Doyle S."/>
        </authorList>
    </citation>
    <scope>NUCLEOTIDE SEQUENCE [LARGE SCALE GENOMIC DNA]</scope>
    <source>
        <strain evidence="2 3">NCTC11460</strain>
    </source>
</reference>
<proteinExistence type="predicted"/>
<evidence type="ECO:0000313" key="2">
    <source>
        <dbReference type="EMBL" id="SUB60190.1"/>
    </source>
</evidence>
<evidence type="ECO:0008006" key="4">
    <source>
        <dbReference type="Google" id="ProtNLM"/>
    </source>
</evidence>
<evidence type="ECO:0000256" key="1">
    <source>
        <dbReference type="SAM" id="SignalP"/>
    </source>
</evidence>
<name>A0A379CD27_9FIRM</name>
<dbReference type="Proteomes" id="UP000255101">
    <property type="component" value="Unassembled WGS sequence"/>
</dbReference>
<gene>
    <name evidence="2" type="ORF">NCTC11460_00068</name>
</gene>
<dbReference type="AlphaFoldDB" id="A0A379CD27"/>
<sequence length="316" mass="36857">MKNTKKLIIVCLSFLICLGLSACKSDEEIKKEEESKRAKVISMINSRIEDSNKAKRDSIQDIKNDQENRETFIEKFKKEKPKFKDEDLNSALDKFIKNYNDNIYYAKEQVSFFENITAGAELMSYEKDELRTKLENFKESTIKLDESCVRLYEKYSIKYNEEYYKKIKEEAERLKNPKTIAFGNAGQTKLFKIKPLKAYKYPDYGKNNVDGGWLDDKNVIMLDLEIENISDRDENNIFVSDSRAIDEFDALVQDENGYQLSLNNYIMEDTSSQKILRKGAKIVVRLAIGSKNDFAKRLKLTVNPYWDNITFDIPVS</sequence>
<feature type="signal peptide" evidence="1">
    <location>
        <begin position="1"/>
        <end position="22"/>
    </location>
</feature>
<dbReference type="RefSeq" id="WP_019595741.1">
    <property type="nucleotide sequence ID" value="NZ_FOVA01000007.1"/>
</dbReference>
<keyword evidence="1" id="KW-0732">Signal</keyword>
<feature type="chain" id="PRO_5039347155" description="DUF4352 domain-containing protein" evidence="1">
    <location>
        <begin position="23"/>
        <end position="316"/>
    </location>
</feature>
<organism evidence="2 3">
    <name type="scientific">Peptostreptococcus anaerobius</name>
    <dbReference type="NCBI Taxonomy" id="1261"/>
    <lineage>
        <taxon>Bacteria</taxon>
        <taxon>Bacillati</taxon>
        <taxon>Bacillota</taxon>
        <taxon>Clostridia</taxon>
        <taxon>Peptostreptococcales</taxon>
        <taxon>Peptostreptococcaceae</taxon>
        <taxon>Peptostreptococcus</taxon>
    </lineage>
</organism>
<evidence type="ECO:0000313" key="3">
    <source>
        <dbReference type="Proteomes" id="UP000255101"/>
    </source>
</evidence>
<protein>
    <recommendedName>
        <fullName evidence="4">DUF4352 domain-containing protein</fullName>
    </recommendedName>
</protein>
<accession>A0A379CD27</accession>